<dbReference type="InterPro" id="IPR039261">
    <property type="entry name" value="FNR_nucleotide-bd"/>
</dbReference>
<dbReference type="InterPro" id="IPR013113">
    <property type="entry name" value="SIP_FAD-bd"/>
</dbReference>
<sequence>MPDQTTPTATEQTRPGARGARPEGTRPRGRGVQTVLEVVGTEQLSPHLVRIHLGGEGFDAFIAGADTEKLAKTDKYVKMQFAKPELGLVPPYDLEALRETLDPDDMPVSRTYTIRSVDAAARSLAIDFVVHGDEGIAGPWAAGATAGDKISFSGPGAQFAPAEGDIEHLFFGDDSAIPAIDAALEALAPDARGLAIIEIGSAADEVTLSAPEGVDVRWLHRRGRGRERRRWRGRCRRRERRRWRGRCGLSRPRRTLRPATGRRGPRPSGADGAGRDLRAR</sequence>
<dbReference type="InterPro" id="IPR017938">
    <property type="entry name" value="Riboflavin_synthase-like_b-brl"/>
</dbReference>
<dbReference type="Pfam" id="PF04954">
    <property type="entry name" value="SIP"/>
    <property type="match status" value="1"/>
</dbReference>
<dbReference type="SUPFAM" id="SSF63380">
    <property type="entry name" value="Riboflavin synthase domain-like"/>
    <property type="match status" value="1"/>
</dbReference>
<dbReference type="InterPro" id="IPR039374">
    <property type="entry name" value="SIP_fam"/>
</dbReference>
<proteinExistence type="predicted"/>
<keyword evidence="4" id="KW-1185">Reference proteome</keyword>
<feature type="region of interest" description="Disordered" evidence="1">
    <location>
        <begin position="1"/>
        <end position="30"/>
    </location>
</feature>
<dbReference type="InterPro" id="IPR007037">
    <property type="entry name" value="SIP_rossman_dom"/>
</dbReference>
<gene>
    <name evidence="3" type="ORF">BKA10_001873</name>
</gene>
<feature type="domain" description="FAD-binding FR-type" evidence="2">
    <location>
        <begin position="31"/>
        <end position="162"/>
    </location>
</feature>
<dbReference type="Gene3D" id="3.40.50.80">
    <property type="entry name" value="Nucleotide-binding domain of ferredoxin-NADP reductase (FNR) module"/>
    <property type="match status" value="1"/>
</dbReference>
<feature type="compositionally biased region" description="Polar residues" evidence="1">
    <location>
        <begin position="1"/>
        <end position="13"/>
    </location>
</feature>
<dbReference type="PROSITE" id="PS51384">
    <property type="entry name" value="FAD_FR"/>
    <property type="match status" value="1"/>
</dbReference>
<evidence type="ECO:0000313" key="4">
    <source>
        <dbReference type="Proteomes" id="UP000549113"/>
    </source>
</evidence>
<comment type="caution">
    <text evidence="3">The sequence shown here is derived from an EMBL/GenBank/DDBJ whole genome shotgun (WGS) entry which is preliminary data.</text>
</comment>
<accession>A0AA40SPS3</accession>
<dbReference type="Gene3D" id="2.40.30.10">
    <property type="entry name" value="Translation factors"/>
    <property type="match status" value="1"/>
</dbReference>
<dbReference type="PANTHER" id="PTHR30157">
    <property type="entry name" value="FERRIC REDUCTASE, NADPH-DEPENDENT"/>
    <property type="match status" value="1"/>
</dbReference>
<evidence type="ECO:0000313" key="3">
    <source>
        <dbReference type="EMBL" id="MBB4140079.1"/>
    </source>
</evidence>
<dbReference type="CDD" id="cd06193">
    <property type="entry name" value="siderophore_interacting"/>
    <property type="match status" value="1"/>
</dbReference>
<reference evidence="3 4" key="1">
    <citation type="submission" date="2020-08" db="EMBL/GenBank/DDBJ databases">
        <title>Sequencing the genomes of 1000 actinobacteria strains.</title>
        <authorList>
            <person name="Klenk H.-P."/>
        </authorList>
    </citation>
    <scope>NUCLEOTIDE SEQUENCE [LARGE SCALE GENOMIC DNA]</scope>
    <source>
        <strain evidence="3 4">DSM 19600</strain>
    </source>
</reference>
<feature type="compositionally biased region" description="Basic residues" evidence="1">
    <location>
        <begin position="247"/>
        <end position="256"/>
    </location>
</feature>
<dbReference type="AlphaFoldDB" id="A0AA40SPS3"/>
<dbReference type="EMBL" id="JACIFH010000001">
    <property type="protein sequence ID" value="MBB4140079.1"/>
    <property type="molecule type" value="Genomic_DNA"/>
</dbReference>
<evidence type="ECO:0000259" key="2">
    <source>
        <dbReference type="PROSITE" id="PS51384"/>
    </source>
</evidence>
<evidence type="ECO:0000256" key="1">
    <source>
        <dbReference type="SAM" id="MobiDB-lite"/>
    </source>
</evidence>
<dbReference type="InterPro" id="IPR017927">
    <property type="entry name" value="FAD-bd_FR_type"/>
</dbReference>
<dbReference type="GO" id="GO:0016491">
    <property type="term" value="F:oxidoreductase activity"/>
    <property type="evidence" value="ECO:0007669"/>
    <property type="project" value="InterPro"/>
</dbReference>
<dbReference type="Proteomes" id="UP000549113">
    <property type="component" value="Unassembled WGS sequence"/>
</dbReference>
<protein>
    <submittedName>
        <fullName evidence="3">NADPH-dependent ferric siderophore reductase</fullName>
    </submittedName>
</protein>
<feature type="region of interest" description="Disordered" evidence="1">
    <location>
        <begin position="247"/>
        <end position="280"/>
    </location>
</feature>
<dbReference type="PANTHER" id="PTHR30157:SF0">
    <property type="entry name" value="NADPH-DEPENDENT FERRIC-CHELATE REDUCTASE"/>
    <property type="match status" value="1"/>
</dbReference>
<organism evidence="3 4">
    <name type="scientific">Microbacterium invictum</name>
    <dbReference type="NCBI Taxonomy" id="515415"/>
    <lineage>
        <taxon>Bacteria</taxon>
        <taxon>Bacillati</taxon>
        <taxon>Actinomycetota</taxon>
        <taxon>Actinomycetes</taxon>
        <taxon>Micrococcales</taxon>
        <taxon>Microbacteriaceae</taxon>
        <taxon>Microbacterium</taxon>
    </lineage>
</organism>
<name>A0AA40SPS3_9MICO</name>
<dbReference type="RefSeq" id="WP_183499662.1">
    <property type="nucleotide sequence ID" value="NZ_JACIFH010000001.1"/>
</dbReference>
<dbReference type="Pfam" id="PF08021">
    <property type="entry name" value="FAD_binding_9"/>
    <property type="match status" value="1"/>
</dbReference>